<proteinExistence type="predicted"/>
<accession>A0ABX7B098</accession>
<protein>
    <submittedName>
        <fullName evidence="2">Recombinase family protein</fullName>
    </submittedName>
</protein>
<dbReference type="InterPro" id="IPR011109">
    <property type="entry name" value="DNA_bind_recombinase_dom"/>
</dbReference>
<evidence type="ECO:0000313" key="3">
    <source>
        <dbReference type="Proteomes" id="UP000595197"/>
    </source>
</evidence>
<dbReference type="RefSeq" id="WP_201070879.1">
    <property type="nucleotide sequence ID" value="NZ_CP067420.1"/>
</dbReference>
<feature type="domain" description="Recombinase" evidence="1">
    <location>
        <begin position="167"/>
        <end position="215"/>
    </location>
</feature>
<dbReference type="Proteomes" id="UP000595197">
    <property type="component" value="Chromosome"/>
</dbReference>
<dbReference type="EMBL" id="CP067420">
    <property type="protein sequence ID" value="QQP87547.1"/>
    <property type="molecule type" value="Genomic_DNA"/>
</dbReference>
<sequence>MSEDIWPEWCDFVGFYWTLPMPALGFVDLPKDVEAAARVSQTIRYQRERVRRHVGECRSRLIDEIVYMEVRPDRGTEHVRSTVARALRACAGGKAQLLHVDFAYAAGWRQHPFLARLMQEAPVSCLGLTPDPMTIDGVEFDPVEHFRQHRDAASQGGDAATRRAALAATVLRIAEEAGEGPGRYRVIAEQLNAESVRTRNGRSWTADNVKQFLRATKIET</sequence>
<gene>
    <name evidence="2" type="ORF">IGS68_15715</name>
</gene>
<dbReference type="Pfam" id="PF07508">
    <property type="entry name" value="Recombinase"/>
    <property type="match status" value="1"/>
</dbReference>
<evidence type="ECO:0000259" key="1">
    <source>
        <dbReference type="Pfam" id="PF07508"/>
    </source>
</evidence>
<name>A0ABX7B098_9PROT</name>
<evidence type="ECO:0000313" key="2">
    <source>
        <dbReference type="EMBL" id="QQP87547.1"/>
    </source>
</evidence>
<organism evidence="2 3">
    <name type="scientific">Skermanella cutis</name>
    <dbReference type="NCBI Taxonomy" id="2775420"/>
    <lineage>
        <taxon>Bacteria</taxon>
        <taxon>Pseudomonadati</taxon>
        <taxon>Pseudomonadota</taxon>
        <taxon>Alphaproteobacteria</taxon>
        <taxon>Rhodospirillales</taxon>
        <taxon>Azospirillaceae</taxon>
        <taxon>Skermanella</taxon>
    </lineage>
</organism>
<keyword evidence="3" id="KW-1185">Reference proteome</keyword>
<reference evidence="2" key="1">
    <citation type="submission" date="2021-02" db="EMBL/GenBank/DDBJ databases">
        <title>Skermanella TT6 skin isolate.</title>
        <authorList>
            <person name="Lee K."/>
            <person name="Ganzorig M."/>
        </authorList>
    </citation>
    <scope>NUCLEOTIDE SEQUENCE</scope>
    <source>
        <strain evidence="2">TT6</strain>
    </source>
</reference>